<gene>
    <name evidence="1" type="ORF">BXO512_07225</name>
</gene>
<dbReference type="EMBL" id="JXEA01000077">
    <property type="protein sequence ID" value="OLG92718.1"/>
    <property type="molecule type" value="Genomic_DNA"/>
</dbReference>
<organism evidence="1">
    <name type="scientific">Xanthomonas oryzae pv. oryzae</name>
    <dbReference type="NCBI Taxonomy" id="64187"/>
    <lineage>
        <taxon>Bacteria</taxon>
        <taxon>Pseudomonadati</taxon>
        <taxon>Pseudomonadota</taxon>
        <taxon>Gammaproteobacteria</taxon>
        <taxon>Lysobacterales</taxon>
        <taxon>Lysobacteraceae</taxon>
        <taxon>Xanthomonas</taxon>
    </lineage>
</organism>
<evidence type="ECO:0000313" key="1">
    <source>
        <dbReference type="EMBL" id="OLG92718.1"/>
    </source>
</evidence>
<reference evidence="1" key="1">
    <citation type="submission" date="2015-01" db="EMBL/GenBank/DDBJ databases">
        <title>Population genomics of rice bacterial leaf blight strains from India.</title>
        <authorList>
            <person name="Midha S."/>
            <person name="Anil M.G."/>
            <person name="Mishra D."/>
            <person name="Brahma K."/>
            <person name="Laha G.S."/>
            <person name="Sundaram R.M."/>
            <person name="Sonti R.V."/>
            <person name="Patil P.B."/>
        </authorList>
    </citation>
    <scope>NUCLEOTIDE SEQUENCE</scope>
    <source>
        <strain evidence="1">BXO512</strain>
    </source>
</reference>
<name>A0A854CMF0_XANOO</name>
<sequence length="68" mass="7410">MYVIAALRVLHLASLATRTGHRWASSIWQAVAHSVQAAVLGSMVAPSNLRDRSLPDNSFKPKLLRNSA</sequence>
<dbReference type="AlphaFoldDB" id="A0A854CMF0"/>
<proteinExistence type="predicted"/>
<comment type="caution">
    <text evidence="1">The sequence shown here is derived from an EMBL/GenBank/DDBJ whole genome shotgun (WGS) entry which is preliminary data.</text>
</comment>
<accession>A0A854CMF0</accession>
<protein>
    <submittedName>
        <fullName evidence="1">Uncharacterized protein</fullName>
    </submittedName>
</protein>